<evidence type="ECO:0008006" key="8">
    <source>
        <dbReference type="Google" id="ProtNLM"/>
    </source>
</evidence>
<keyword evidence="6" id="KW-1185">Reference proteome</keyword>
<evidence type="ECO:0000313" key="4">
    <source>
        <dbReference type="EMBL" id="WFN21970.1"/>
    </source>
</evidence>
<dbReference type="OrthoDB" id="9092573at2"/>
<feature type="chain" id="PRO_5044557008" description="Lipoprotein" evidence="1">
    <location>
        <begin position="31"/>
        <end position="270"/>
    </location>
</feature>
<sequence>MFHRRSMLGCRNVACAVAAAIMLAPVATRAAADNINETASVAPAVSANASPTRPIVGDDPVAIREALEKLHVKGASPSLSERVRGLIPGVADKHGKDTDLAAVNMDREVTFLVPVSYGLRYQSQKHLLKVNVDLVDADGEGRTGILLRKVITGPRGRGLVIAPEAKAKGYIQQIDIIELDPGKGGKSTVRGSVRLSPAAYAQAQGGFAFALSGRLVRPYLTEHVEHAEPNNDEPTDITTRTSRLHLDVESISLVSRASGAVLLKKLSFSK</sequence>
<dbReference type="Proteomes" id="UP000611459">
    <property type="component" value="Unassembled WGS sequence"/>
</dbReference>
<protein>
    <recommendedName>
        <fullName evidence="8">Lipoprotein</fullName>
    </recommendedName>
</protein>
<evidence type="ECO:0000313" key="3">
    <source>
        <dbReference type="EMBL" id="MBO1829075.1"/>
    </source>
</evidence>
<dbReference type="Proteomes" id="UP000664048">
    <property type="component" value="Unassembled WGS sequence"/>
</dbReference>
<evidence type="ECO:0000313" key="2">
    <source>
        <dbReference type="EMBL" id="MBK1929570.1"/>
    </source>
</evidence>
<evidence type="ECO:0000313" key="5">
    <source>
        <dbReference type="Proteomes" id="UP000611459"/>
    </source>
</evidence>
<dbReference type="EMBL" id="JAENIB010000002">
    <property type="protein sequence ID" value="MBK1929570.1"/>
    <property type="molecule type" value="Genomic_DNA"/>
</dbReference>
<feature type="signal peptide" evidence="1">
    <location>
        <begin position="1"/>
        <end position="30"/>
    </location>
</feature>
<evidence type="ECO:0000256" key="1">
    <source>
        <dbReference type="SAM" id="SignalP"/>
    </source>
</evidence>
<reference evidence="4 7" key="3">
    <citation type="submission" date="2021-12" db="EMBL/GenBank/DDBJ databases">
        <title>Genomic and phenotypic characterization of three Burkholderia contaminans isolates recovered from different sources.</title>
        <authorList>
            <person name="Lopez De Volder A."/>
            <person name="Fan Y."/>
            <person name="Nunvar J."/>
            <person name="Herrera T."/>
            <person name="Timp W."/>
            <person name="Degrossi J."/>
        </authorList>
    </citation>
    <scope>NUCLEOTIDE SEQUENCE [LARGE SCALE GENOMIC DNA]</scope>
    <source>
        <strain evidence="4 7">LMG 23361</strain>
    </source>
</reference>
<name>A0A1E3FNP8_9BURK</name>
<keyword evidence="1" id="KW-0732">Signal</keyword>
<dbReference type="Proteomes" id="UP001220209">
    <property type="component" value="Chromosome 2"/>
</dbReference>
<evidence type="ECO:0000313" key="7">
    <source>
        <dbReference type="Proteomes" id="UP001220209"/>
    </source>
</evidence>
<dbReference type="EMBL" id="CP090641">
    <property type="protein sequence ID" value="WFN21970.1"/>
    <property type="molecule type" value="Genomic_DNA"/>
</dbReference>
<gene>
    <name evidence="3" type="ORF">J4M89_06750</name>
    <name evidence="2" type="ORF">JIN94_06740</name>
    <name evidence="4" type="ORF">LXE91_27325</name>
</gene>
<organism evidence="2 5">
    <name type="scientific">Burkholderia contaminans</name>
    <dbReference type="NCBI Taxonomy" id="488447"/>
    <lineage>
        <taxon>Bacteria</taxon>
        <taxon>Pseudomonadati</taxon>
        <taxon>Pseudomonadota</taxon>
        <taxon>Betaproteobacteria</taxon>
        <taxon>Burkholderiales</taxon>
        <taxon>Burkholderiaceae</taxon>
        <taxon>Burkholderia</taxon>
        <taxon>Burkholderia cepacia complex</taxon>
    </lineage>
</organism>
<proteinExistence type="predicted"/>
<evidence type="ECO:0000313" key="6">
    <source>
        <dbReference type="Proteomes" id="UP000664048"/>
    </source>
</evidence>
<reference evidence="2" key="1">
    <citation type="submission" date="2021-01" db="EMBL/GenBank/DDBJ databases">
        <title>Outbreak of Burkholderia contaminns endophthalmitis traced to a clinical ventilation system.</title>
        <authorList>
            <person name="Lipuma J."/>
            <person name="Spilker T."/>
            <person name="Kratholm J."/>
        </authorList>
    </citation>
    <scope>NUCLEOTIDE SEQUENCE</scope>
    <source>
        <strain evidence="2">HI4954</strain>
    </source>
</reference>
<dbReference type="GeneID" id="93189129"/>
<dbReference type="AlphaFoldDB" id="A0A1E3FNP8"/>
<dbReference type="RefSeq" id="WP_039354147.1">
    <property type="nucleotide sequence ID" value="NZ_AP018357.1"/>
</dbReference>
<dbReference type="EMBL" id="JAGEMX010000002">
    <property type="protein sequence ID" value="MBO1829075.1"/>
    <property type="molecule type" value="Genomic_DNA"/>
</dbReference>
<accession>A0A1E3FNP8</accession>
<reference evidence="3 6" key="2">
    <citation type="submission" date="2021-03" db="EMBL/GenBank/DDBJ databases">
        <title>Clinical course, treatment and visual outcome of an outbreak of Burkholderia contaminans endophthalmitis following cataract surgery.</title>
        <authorList>
            <person name="Lind C."/>
            <person name="Olsen K."/>
            <person name="Angelsen N.K."/>
            <person name="Krefting E.A."/>
            <person name="Fossen K."/>
            <person name="Gravningen K."/>
            <person name="Depoorter E."/>
            <person name="Vandamme P."/>
            <person name="Bertelsen G."/>
        </authorList>
    </citation>
    <scope>NUCLEOTIDE SEQUENCE [LARGE SCALE GENOMIC DNA]</scope>
    <source>
        <strain evidence="3 6">51242556</strain>
    </source>
</reference>